<dbReference type="InterPro" id="IPR030395">
    <property type="entry name" value="GP_PDE_dom"/>
</dbReference>
<organism evidence="2 3">
    <name type="scientific">Ilumatobacter coccineus</name>
    <dbReference type="NCBI Taxonomy" id="467094"/>
    <lineage>
        <taxon>Bacteria</taxon>
        <taxon>Bacillati</taxon>
        <taxon>Actinomycetota</taxon>
        <taxon>Acidimicrobiia</taxon>
        <taxon>Acidimicrobiales</taxon>
        <taxon>Ilumatobacteraceae</taxon>
        <taxon>Ilumatobacter</taxon>
    </lineage>
</organism>
<name>A0A2G6K8L1_9ACTN</name>
<evidence type="ECO:0000313" key="2">
    <source>
        <dbReference type="EMBL" id="PIE32048.1"/>
    </source>
</evidence>
<proteinExistence type="predicted"/>
<dbReference type="GO" id="GO:0006629">
    <property type="term" value="P:lipid metabolic process"/>
    <property type="evidence" value="ECO:0007669"/>
    <property type="project" value="InterPro"/>
</dbReference>
<dbReference type="CDD" id="cd08556">
    <property type="entry name" value="GDPD"/>
    <property type="match status" value="1"/>
</dbReference>
<evidence type="ECO:0000313" key="3">
    <source>
        <dbReference type="Proteomes" id="UP000230914"/>
    </source>
</evidence>
<comment type="caution">
    <text evidence="2">The sequence shown here is derived from an EMBL/GenBank/DDBJ whole genome shotgun (WGS) entry which is preliminary data.</text>
</comment>
<gene>
    <name evidence="2" type="ORF">CSA55_04170</name>
</gene>
<sequence>MLEPRPEPVWKDADMTLVFAHRGASHAYPENTLAAFAGAVAMGSDGVELDVRRTADNQLIIHHDPHLADGRIIRDTLAGDLPESIASFDDALDACDGLIVNIEIKNDPSEPDYDPDDWVAHRVAAELARRGHDQRWLVSSFWLPTVNRFRALRPMIRTAYLVYGPDTQAIEAAVSGGHHALHPWSEMLDEAAIRAAHAAGLAVNTWTCDDPVKISDFIAWGVDGICTNVPDIALEVRRSRR</sequence>
<reference evidence="2 3" key="1">
    <citation type="submission" date="2017-10" db="EMBL/GenBank/DDBJ databases">
        <title>Novel microbial diversity and functional potential in the marine mammal oral microbiome.</title>
        <authorList>
            <person name="Dudek N.K."/>
            <person name="Sun C.L."/>
            <person name="Burstein D."/>
            <person name="Kantor R.S."/>
            <person name="Aliaga Goltsman D.S."/>
            <person name="Bik E.M."/>
            <person name="Thomas B.C."/>
            <person name="Banfield J.F."/>
            <person name="Relman D.A."/>
        </authorList>
    </citation>
    <scope>NUCLEOTIDE SEQUENCE [LARGE SCALE GENOMIC DNA]</scope>
    <source>
        <strain evidence="2">DOLJORAL78_61_10</strain>
    </source>
</reference>
<dbReference type="InterPro" id="IPR017946">
    <property type="entry name" value="PLC-like_Pdiesterase_TIM-brl"/>
</dbReference>
<dbReference type="Gene3D" id="3.20.20.190">
    <property type="entry name" value="Phosphatidylinositol (PI) phosphodiesterase"/>
    <property type="match status" value="1"/>
</dbReference>
<dbReference type="SUPFAM" id="SSF51695">
    <property type="entry name" value="PLC-like phosphodiesterases"/>
    <property type="match status" value="1"/>
</dbReference>
<evidence type="ECO:0000259" key="1">
    <source>
        <dbReference type="PROSITE" id="PS51704"/>
    </source>
</evidence>
<dbReference type="PANTHER" id="PTHR46211">
    <property type="entry name" value="GLYCEROPHOSPHORYL DIESTER PHOSPHODIESTERASE"/>
    <property type="match status" value="1"/>
</dbReference>
<accession>A0A2G6K8L1</accession>
<dbReference type="GO" id="GO:0008081">
    <property type="term" value="F:phosphoric diester hydrolase activity"/>
    <property type="evidence" value="ECO:0007669"/>
    <property type="project" value="InterPro"/>
</dbReference>
<dbReference type="Proteomes" id="UP000230914">
    <property type="component" value="Unassembled WGS sequence"/>
</dbReference>
<dbReference type="Pfam" id="PF03009">
    <property type="entry name" value="GDPD"/>
    <property type="match status" value="2"/>
</dbReference>
<dbReference type="AlphaFoldDB" id="A0A2G6K8L1"/>
<protein>
    <recommendedName>
        <fullName evidence="1">GP-PDE domain-containing protein</fullName>
    </recommendedName>
</protein>
<feature type="domain" description="GP-PDE" evidence="1">
    <location>
        <begin position="16"/>
        <end position="237"/>
    </location>
</feature>
<dbReference type="EMBL" id="PDSL01000054">
    <property type="protein sequence ID" value="PIE32048.1"/>
    <property type="molecule type" value="Genomic_DNA"/>
</dbReference>
<dbReference type="PROSITE" id="PS51704">
    <property type="entry name" value="GP_PDE"/>
    <property type="match status" value="1"/>
</dbReference>
<dbReference type="PANTHER" id="PTHR46211:SF1">
    <property type="entry name" value="GLYCEROPHOSPHODIESTER PHOSPHODIESTERASE, CYTOPLASMIC"/>
    <property type="match status" value="1"/>
</dbReference>